<gene>
    <name evidence="2" type="primary">ccr_2</name>
    <name evidence="2" type="ORF">DSM112329_03680</name>
</gene>
<accession>A0AAU7AYL4</accession>
<dbReference type="InterPro" id="IPR036291">
    <property type="entry name" value="NAD(P)-bd_dom_sf"/>
</dbReference>
<dbReference type="KEGG" id="parq:DSM112329_03680"/>
<dbReference type="GO" id="GO:0043880">
    <property type="term" value="F:crotonyl-CoA reductase activity"/>
    <property type="evidence" value="ECO:0007669"/>
    <property type="project" value="UniProtKB-EC"/>
</dbReference>
<dbReference type="InterPro" id="IPR052711">
    <property type="entry name" value="Zinc_ADH-like"/>
</dbReference>
<dbReference type="AlphaFoldDB" id="A0AAU7AYL4"/>
<feature type="domain" description="Enoyl reductase (ER)" evidence="1">
    <location>
        <begin position="13"/>
        <end position="320"/>
    </location>
</feature>
<organism evidence="2">
    <name type="scientific">Paraconexibacter sp. AEG42_29</name>
    <dbReference type="NCBI Taxonomy" id="2997339"/>
    <lineage>
        <taxon>Bacteria</taxon>
        <taxon>Bacillati</taxon>
        <taxon>Actinomycetota</taxon>
        <taxon>Thermoleophilia</taxon>
        <taxon>Solirubrobacterales</taxon>
        <taxon>Paraconexibacteraceae</taxon>
        <taxon>Paraconexibacter</taxon>
    </lineage>
</organism>
<dbReference type="PANTHER" id="PTHR45033">
    <property type="match status" value="1"/>
</dbReference>
<dbReference type="InterPro" id="IPR020843">
    <property type="entry name" value="ER"/>
</dbReference>
<dbReference type="InterPro" id="IPR011032">
    <property type="entry name" value="GroES-like_sf"/>
</dbReference>
<name>A0AAU7AYL4_9ACTN</name>
<proteinExistence type="predicted"/>
<reference evidence="2" key="1">
    <citation type="submission" date="2022-12" db="EMBL/GenBank/DDBJ databases">
        <title>Paraconexibacter alkalitolerans sp. nov. and Baekduia alba sp. nov., isolated from soil and emended description of the genera Paraconexibacter (Chun et al., 2020) and Baekduia (An et al., 2020).</title>
        <authorList>
            <person name="Vieira S."/>
            <person name="Huber K.J."/>
            <person name="Geppert A."/>
            <person name="Wolf J."/>
            <person name="Neumann-Schaal M."/>
            <person name="Muesken M."/>
            <person name="Overmann J."/>
        </authorList>
    </citation>
    <scope>NUCLEOTIDE SEQUENCE</scope>
    <source>
        <strain evidence="2">AEG42_29</strain>
    </source>
</reference>
<keyword evidence="2" id="KW-0560">Oxidoreductase</keyword>
<dbReference type="SUPFAM" id="SSF51735">
    <property type="entry name" value="NAD(P)-binding Rossmann-fold domains"/>
    <property type="match status" value="1"/>
</dbReference>
<protein>
    <submittedName>
        <fullName evidence="2">Crotonyl-CoA reductase</fullName>
        <ecNumber evidence="2">1.3.1.86</ecNumber>
    </submittedName>
</protein>
<evidence type="ECO:0000313" key="2">
    <source>
        <dbReference type="EMBL" id="XAY06802.1"/>
    </source>
</evidence>
<dbReference type="SUPFAM" id="SSF50129">
    <property type="entry name" value="GroES-like"/>
    <property type="match status" value="1"/>
</dbReference>
<dbReference type="InterPro" id="IPR013154">
    <property type="entry name" value="ADH-like_N"/>
</dbReference>
<dbReference type="Pfam" id="PF00107">
    <property type="entry name" value="ADH_zinc_N"/>
    <property type="match status" value="1"/>
</dbReference>
<dbReference type="EMBL" id="CP114014">
    <property type="protein sequence ID" value="XAY06802.1"/>
    <property type="molecule type" value="Genomic_DNA"/>
</dbReference>
<dbReference type="Gene3D" id="3.90.180.10">
    <property type="entry name" value="Medium-chain alcohol dehydrogenases, catalytic domain"/>
    <property type="match status" value="1"/>
</dbReference>
<dbReference type="RefSeq" id="WP_354698019.1">
    <property type="nucleotide sequence ID" value="NZ_CP114014.1"/>
</dbReference>
<dbReference type="EC" id="1.3.1.86" evidence="2"/>
<dbReference type="Pfam" id="PF08240">
    <property type="entry name" value="ADH_N"/>
    <property type="match status" value="1"/>
</dbReference>
<dbReference type="InterPro" id="IPR013149">
    <property type="entry name" value="ADH-like_C"/>
</dbReference>
<evidence type="ECO:0000259" key="1">
    <source>
        <dbReference type="SMART" id="SM00829"/>
    </source>
</evidence>
<dbReference type="PANTHER" id="PTHR45033:SF3">
    <property type="entry name" value="DEHYDROGENASE, PUTATIVE (AFU_ORTHOLOGUE AFUA_2G13270)-RELATED"/>
    <property type="match status" value="1"/>
</dbReference>
<sequence length="325" mass="33814">MLTLSVTEPNPKDPVAAIDLREKDAPVAPEGWATVDVRTAALNHHDVWSLRGALDRSWLPLVLGSDGAGVDQDGNEVILYPLIADAGRGGGDETLDPQGMMLSSGIDGTFAGQVVVPRRNLIPKPAELSWEAAGSLGTAWLTAYRMLFSGAGLTPGSTVLVQGAGGGVATALIAIGRASGLRVWVASEDAGKRARAVDELGAHAAFSRETRLPERVDAVMETVGEATWGHSLRAVRPGGKVVVSGATTGPNPPADLTRVFLPQVSIVGATMGTRVELERLIRLCVTTGIAPTIDATFALGEAHAGVERMVSNRTFGKVVFDCTAA</sequence>
<dbReference type="SMART" id="SM00829">
    <property type="entry name" value="PKS_ER"/>
    <property type="match status" value="1"/>
</dbReference>